<proteinExistence type="predicted"/>
<accession>A0AAD9QP56</accession>
<protein>
    <submittedName>
        <fullName evidence="1">Uncharacterized protein</fullName>
    </submittedName>
</protein>
<organism evidence="1 2">
    <name type="scientific">Acropora cervicornis</name>
    <name type="common">Staghorn coral</name>
    <dbReference type="NCBI Taxonomy" id="6130"/>
    <lineage>
        <taxon>Eukaryota</taxon>
        <taxon>Metazoa</taxon>
        <taxon>Cnidaria</taxon>
        <taxon>Anthozoa</taxon>
        <taxon>Hexacorallia</taxon>
        <taxon>Scleractinia</taxon>
        <taxon>Astrocoeniina</taxon>
        <taxon>Acroporidae</taxon>
        <taxon>Acropora</taxon>
    </lineage>
</organism>
<reference evidence="1" key="2">
    <citation type="journal article" date="2023" name="Science">
        <title>Genomic signatures of disease resistance in endangered staghorn corals.</title>
        <authorList>
            <person name="Vollmer S.V."/>
            <person name="Selwyn J.D."/>
            <person name="Despard B.A."/>
            <person name="Roesel C.L."/>
        </authorList>
    </citation>
    <scope>NUCLEOTIDE SEQUENCE</scope>
    <source>
        <strain evidence="1">K2</strain>
    </source>
</reference>
<reference evidence="1" key="1">
    <citation type="journal article" date="2023" name="G3 (Bethesda)">
        <title>Whole genome assembly and annotation of the endangered Caribbean coral Acropora cervicornis.</title>
        <authorList>
            <person name="Selwyn J.D."/>
            <person name="Vollmer S.V."/>
        </authorList>
    </citation>
    <scope>NUCLEOTIDE SEQUENCE</scope>
    <source>
        <strain evidence="1">K2</strain>
    </source>
</reference>
<dbReference type="AlphaFoldDB" id="A0AAD9QP56"/>
<evidence type="ECO:0000313" key="1">
    <source>
        <dbReference type="EMBL" id="KAK2564922.1"/>
    </source>
</evidence>
<gene>
    <name evidence="1" type="ORF">P5673_011631</name>
</gene>
<dbReference type="EMBL" id="JARQWQ010000021">
    <property type="protein sequence ID" value="KAK2564922.1"/>
    <property type="molecule type" value="Genomic_DNA"/>
</dbReference>
<evidence type="ECO:0000313" key="2">
    <source>
        <dbReference type="Proteomes" id="UP001249851"/>
    </source>
</evidence>
<name>A0AAD9QP56_ACRCE</name>
<sequence>MKTTEALVSIAFSIWQELKMIDEHRSQQTPQAGLFSTNITSLPQLVSTIYEDVLENANKDIQVKLAYCIAWSTLASFSSRCSPVEPTVTRLTNAIEAAACSILETAVSPRKIKGTVTYLFVGNRSPNPTVEKVMM</sequence>
<dbReference type="Proteomes" id="UP001249851">
    <property type="component" value="Unassembled WGS sequence"/>
</dbReference>
<keyword evidence="2" id="KW-1185">Reference proteome</keyword>
<comment type="caution">
    <text evidence="1">The sequence shown here is derived from an EMBL/GenBank/DDBJ whole genome shotgun (WGS) entry which is preliminary data.</text>
</comment>